<dbReference type="STRING" id="1157962.A0A250WS30"/>
<evidence type="ECO:0000256" key="1">
    <source>
        <dbReference type="SAM" id="Coils"/>
    </source>
</evidence>
<proteinExistence type="predicted"/>
<dbReference type="GO" id="GO:0045037">
    <property type="term" value="P:protein import into chloroplast stroma"/>
    <property type="evidence" value="ECO:0007669"/>
    <property type="project" value="TreeGrafter"/>
</dbReference>
<dbReference type="EMBL" id="BEGY01000004">
    <property type="protein sequence ID" value="GAX73499.1"/>
    <property type="molecule type" value="Genomic_DNA"/>
</dbReference>
<evidence type="ECO:0000259" key="3">
    <source>
        <dbReference type="SMART" id="SM00727"/>
    </source>
</evidence>
<feature type="region of interest" description="Disordered" evidence="2">
    <location>
        <begin position="347"/>
        <end position="370"/>
    </location>
</feature>
<feature type="region of interest" description="Disordered" evidence="2">
    <location>
        <begin position="139"/>
        <end position="166"/>
    </location>
</feature>
<accession>A0A250WS30</accession>
<dbReference type="Gene3D" id="1.10.260.100">
    <property type="match status" value="2"/>
</dbReference>
<evidence type="ECO:0000256" key="2">
    <source>
        <dbReference type="SAM" id="MobiDB-lite"/>
    </source>
</evidence>
<dbReference type="Proteomes" id="UP000232323">
    <property type="component" value="Unassembled WGS sequence"/>
</dbReference>
<dbReference type="PANTHER" id="PTHR47296:SF1">
    <property type="entry name" value="PROTEIN TIC 40, CHLOROPLASTIC"/>
    <property type="match status" value="1"/>
</dbReference>
<dbReference type="SMART" id="SM00727">
    <property type="entry name" value="STI1"/>
    <property type="match status" value="3"/>
</dbReference>
<feature type="domain" description="STI1" evidence="3">
    <location>
        <begin position="90"/>
        <end position="129"/>
    </location>
</feature>
<comment type="caution">
    <text evidence="4">The sequence shown here is derived from an EMBL/GenBank/DDBJ whole genome shotgun (WGS) entry which is preliminary data.</text>
</comment>
<dbReference type="OrthoDB" id="533763at2759"/>
<evidence type="ECO:0000313" key="5">
    <source>
        <dbReference type="Proteomes" id="UP000232323"/>
    </source>
</evidence>
<sequence>MLELMTSSPQMQQVMMASLPPEARSPEAIKQMLQHPGIKQKLVEMIAHQKLPIPSHVLDQMTPGHMEATFQRASKLGVDPQQLFSRLVSHPELLKKLQQPKIMTAFMDMSRNPQNASMYANDAETMEVVQEIRQVLDIDPRKPSTMAGSNTPQQKVESQSDEAGDDVVSTATRDAVFVENKKDVRSQEEVQRKEFIARAARIRAEALKAEAEAVEAEAALLIAKAEEASPGAAVSGMMKADSGQVLTSEAPQQAVHPPPPGSPPSSGSFSSSIGTNVDQMPLPGPGAGLPGNVLTLLMSDPELMKKMQNPKVQKAVMEISKSPWKTIKYVFDREVMEVFSALNNIMRGKDPWSGKGSQQAAKSDTPPPTA</sequence>
<dbReference type="GO" id="GO:0009658">
    <property type="term" value="P:chloroplast organization"/>
    <property type="evidence" value="ECO:0007669"/>
    <property type="project" value="TreeGrafter"/>
</dbReference>
<gene>
    <name evidence="4" type="ORF">CEUSTIGMA_g951.t1</name>
</gene>
<reference evidence="4 5" key="1">
    <citation type="submission" date="2017-08" db="EMBL/GenBank/DDBJ databases">
        <title>Acidophilic green algal genome provides insights into adaptation to an acidic environment.</title>
        <authorList>
            <person name="Hirooka S."/>
            <person name="Hirose Y."/>
            <person name="Kanesaki Y."/>
            <person name="Higuchi S."/>
            <person name="Fujiwara T."/>
            <person name="Onuma R."/>
            <person name="Era A."/>
            <person name="Ohbayashi R."/>
            <person name="Uzuka A."/>
            <person name="Nozaki H."/>
            <person name="Yoshikawa H."/>
            <person name="Miyagishima S.Y."/>
        </authorList>
    </citation>
    <scope>NUCLEOTIDE SEQUENCE [LARGE SCALE GENOMIC DNA]</scope>
    <source>
        <strain evidence="4 5">NIES-2499</strain>
    </source>
</reference>
<dbReference type="GO" id="GO:0009706">
    <property type="term" value="C:chloroplast inner membrane"/>
    <property type="evidence" value="ECO:0007669"/>
    <property type="project" value="TreeGrafter"/>
</dbReference>
<dbReference type="GO" id="GO:0009535">
    <property type="term" value="C:chloroplast thylakoid membrane"/>
    <property type="evidence" value="ECO:0007669"/>
    <property type="project" value="TreeGrafter"/>
</dbReference>
<evidence type="ECO:0000313" key="4">
    <source>
        <dbReference type="EMBL" id="GAX73499.1"/>
    </source>
</evidence>
<feature type="domain" description="STI1" evidence="3">
    <location>
        <begin position="8"/>
        <end position="42"/>
    </location>
</feature>
<feature type="compositionally biased region" description="Polar residues" evidence="2">
    <location>
        <begin position="146"/>
        <end position="157"/>
    </location>
</feature>
<feature type="domain" description="STI1" evidence="3">
    <location>
        <begin position="290"/>
        <end position="329"/>
    </location>
</feature>
<dbReference type="AlphaFoldDB" id="A0A250WS30"/>
<dbReference type="PANTHER" id="PTHR47296">
    <property type="entry name" value="PROTEIN TIC 40, CHLOROPLASTIC"/>
    <property type="match status" value="1"/>
</dbReference>
<protein>
    <recommendedName>
        <fullName evidence="3">STI1 domain-containing protein</fullName>
    </recommendedName>
</protein>
<organism evidence="4 5">
    <name type="scientific">Chlamydomonas eustigma</name>
    <dbReference type="NCBI Taxonomy" id="1157962"/>
    <lineage>
        <taxon>Eukaryota</taxon>
        <taxon>Viridiplantae</taxon>
        <taxon>Chlorophyta</taxon>
        <taxon>core chlorophytes</taxon>
        <taxon>Chlorophyceae</taxon>
        <taxon>CS clade</taxon>
        <taxon>Chlamydomonadales</taxon>
        <taxon>Chlamydomonadaceae</taxon>
        <taxon>Chlamydomonas</taxon>
    </lineage>
</organism>
<keyword evidence="5" id="KW-1185">Reference proteome</keyword>
<keyword evidence="1" id="KW-0175">Coiled coil</keyword>
<feature type="region of interest" description="Disordered" evidence="2">
    <location>
        <begin position="241"/>
        <end position="278"/>
    </location>
</feature>
<feature type="coiled-coil region" evidence="1">
    <location>
        <begin position="192"/>
        <end position="226"/>
    </location>
</feature>
<dbReference type="InterPro" id="IPR006636">
    <property type="entry name" value="STI1_HS-bd"/>
</dbReference>
<name>A0A250WS30_9CHLO</name>